<evidence type="ECO:0000313" key="3">
    <source>
        <dbReference type="Proteomes" id="UP001597169"/>
    </source>
</evidence>
<dbReference type="Pfam" id="PF07827">
    <property type="entry name" value="KNTase_C"/>
    <property type="match status" value="1"/>
</dbReference>
<reference evidence="3" key="1">
    <citation type="journal article" date="2019" name="Int. J. Syst. Evol. Microbiol.">
        <title>The Global Catalogue of Microorganisms (GCM) 10K type strain sequencing project: providing services to taxonomists for standard genome sequencing and annotation.</title>
        <authorList>
            <consortium name="The Broad Institute Genomics Platform"/>
            <consortium name="The Broad Institute Genome Sequencing Center for Infectious Disease"/>
            <person name="Wu L."/>
            <person name="Ma J."/>
        </authorList>
    </citation>
    <scope>NUCLEOTIDE SEQUENCE [LARGE SCALE GENOMIC DNA]</scope>
    <source>
        <strain evidence="3">CCUG 53519</strain>
    </source>
</reference>
<dbReference type="SUPFAM" id="SSF81301">
    <property type="entry name" value="Nucleotidyltransferase"/>
    <property type="match status" value="1"/>
</dbReference>
<gene>
    <name evidence="2" type="ORF">ACFQ3J_08350</name>
</gene>
<dbReference type="SUPFAM" id="SSF81593">
    <property type="entry name" value="Nucleotidyltransferase substrate binding subunit/domain"/>
    <property type="match status" value="1"/>
</dbReference>
<name>A0ABW3PU43_9BACL</name>
<dbReference type="Proteomes" id="UP001597169">
    <property type="component" value="Unassembled WGS sequence"/>
</dbReference>
<proteinExistence type="predicted"/>
<accession>A0ABW3PU43</accession>
<dbReference type="InterPro" id="IPR012481">
    <property type="entry name" value="KNTase_C"/>
</dbReference>
<evidence type="ECO:0000313" key="2">
    <source>
        <dbReference type="EMBL" id="MFD1128180.1"/>
    </source>
</evidence>
<dbReference type="RefSeq" id="WP_251583605.1">
    <property type="nucleotide sequence ID" value="NZ_JBHTKX010000001.1"/>
</dbReference>
<dbReference type="EMBL" id="JBHTKX010000001">
    <property type="protein sequence ID" value="MFD1128180.1"/>
    <property type="molecule type" value="Genomic_DNA"/>
</dbReference>
<feature type="domain" description="Kanamycin nucleotidyltransferase C-terminal" evidence="1">
    <location>
        <begin position="119"/>
        <end position="249"/>
    </location>
</feature>
<evidence type="ECO:0000259" key="1">
    <source>
        <dbReference type="Pfam" id="PF07827"/>
    </source>
</evidence>
<dbReference type="Gene3D" id="1.20.120.330">
    <property type="entry name" value="Nucleotidyltransferases domain 2"/>
    <property type="match status" value="1"/>
</dbReference>
<dbReference type="InterPro" id="IPR043519">
    <property type="entry name" value="NT_sf"/>
</dbReference>
<keyword evidence="3" id="KW-1185">Reference proteome</keyword>
<comment type="caution">
    <text evidence="2">The sequence shown here is derived from an EMBL/GenBank/DDBJ whole genome shotgun (WGS) entry which is preliminary data.</text>
</comment>
<sequence>MEGIKILAYPYNTSREEKWRFIEQIKDRLLAKHEDIIIAIGVYGSIGQHSDGAYSDIELHVVTKDGTSIAELEIVYPPFKLEIGVTERTKWLAKLRRVDDSWAIWYGAFVHIISLYDSEGFFATVKKLELSISDEKIKTIMREFMIWEPYETMGKIRNCYNNGDLTYLSRAAYDITWQTAKLIGLANKQYYSTRAATYKESLLMPSIPSGYQALVAKVIEGDLRNKEELYHLCEDLWTGLNERYSQLGIVYVSKQLSI</sequence>
<protein>
    <submittedName>
        <fullName evidence="2">Kanamycin nucleotidyltransferase C-terminal domain-containing protein</fullName>
    </submittedName>
</protein>
<dbReference type="Gene3D" id="3.30.460.10">
    <property type="entry name" value="Beta Polymerase, domain 2"/>
    <property type="match status" value="1"/>
</dbReference>
<organism evidence="2 3">
    <name type="scientific">Paenibacillus provencensis</name>
    <dbReference type="NCBI Taxonomy" id="441151"/>
    <lineage>
        <taxon>Bacteria</taxon>
        <taxon>Bacillati</taxon>
        <taxon>Bacillota</taxon>
        <taxon>Bacilli</taxon>
        <taxon>Bacillales</taxon>
        <taxon>Paenibacillaceae</taxon>
        <taxon>Paenibacillus</taxon>
    </lineage>
</organism>